<dbReference type="Pfam" id="PF13384">
    <property type="entry name" value="HTH_23"/>
    <property type="match status" value="1"/>
</dbReference>
<evidence type="ECO:0000313" key="1">
    <source>
        <dbReference type="EMBL" id="KFB74350.1"/>
    </source>
</evidence>
<evidence type="ECO:0008006" key="3">
    <source>
        <dbReference type="Google" id="ProtNLM"/>
    </source>
</evidence>
<protein>
    <recommendedName>
        <fullName evidence="3">Mor transcription activator domain-containing protein</fullName>
    </recommendedName>
</protein>
<dbReference type="EMBL" id="JDVG02000055">
    <property type="protein sequence ID" value="KFB74350.1"/>
    <property type="molecule type" value="Genomic_DNA"/>
</dbReference>
<comment type="caution">
    <text evidence="1">The sequence shown here is derived from an EMBL/GenBank/DDBJ whole genome shotgun (WGS) entry which is preliminary data.</text>
</comment>
<organism evidence="1 2">
    <name type="scientific">Candidatus Accumulibacter phosphatis</name>
    <dbReference type="NCBI Taxonomy" id="327160"/>
    <lineage>
        <taxon>Bacteria</taxon>
        <taxon>Pseudomonadati</taxon>
        <taxon>Pseudomonadota</taxon>
        <taxon>Betaproteobacteria</taxon>
        <taxon>Candidatus Accumulibacter</taxon>
    </lineage>
</organism>
<accession>A0A080M215</accession>
<name>A0A080M215_9PROT</name>
<proteinExistence type="predicted"/>
<sequence>MDYPADYRAADLLTALLRCVKDLLLENGGRATDEDLLKIERKFRQEYAGCRVYVGARQSTEERYRRIAQDVEAGLSCAEVARRNGCAPRTVRRALATSGLKMTGSSWQSTDSHHFRDPK</sequence>
<dbReference type="AlphaFoldDB" id="A0A080M215"/>
<gene>
    <name evidence="1" type="ORF">AW09_000357</name>
</gene>
<dbReference type="Proteomes" id="UP000020077">
    <property type="component" value="Unassembled WGS sequence"/>
</dbReference>
<evidence type="ECO:0000313" key="2">
    <source>
        <dbReference type="Proteomes" id="UP000020077"/>
    </source>
</evidence>
<reference evidence="1 2" key="1">
    <citation type="submission" date="2014-02" db="EMBL/GenBank/DDBJ databases">
        <title>Expanding our view of genomic diversity in Candidatus Accumulibacter clades.</title>
        <authorList>
            <person name="Skennerton C.T."/>
            <person name="Barr J.J."/>
            <person name="Slater F.R."/>
            <person name="Bond P.L."/>
            <person name="Tyson G.W."/>
        </authorList>
    </citation>
    <scope>NUCLEOTIDE SEQUENCE [LARGE SCALE GENOMIC DNA]</scope>
    <source>
        <strain evidence="2">BA-91</strain>
    </source>
</reference>